<organism evidence="11 12">
    <name type="scientific">Saccharopolyspora erythraea</name>
    <name type="common">Streptomyces erythraeus</name>
    <dbReference type="NCBI Taxonomy" id="1836"/>
    <lineage>
        <taxon>Bacteria</taxon>
        <taxon>Bacillati</taxon>
        <taxon>Actinomycetota</taxon>
        <taxon>Actinomycetes</taxon>
        <taxon>Pseudonocardiales</taxon>
        <taxon>Pseudonocardiaceae</taxon>
        <taxon>Saccharopolyspora</taxon>
    </lineage>
</organism>
<evidence type="ECO:0000256" key="6">
    <source>
        <dbReference type="ARBA" id="ARBA00022777"/>
    </source>
</evidence>
<reference evidence="12" key="1">
    <citation type="journal article" date="2019" name="Int. J. Syst. Evol. Microbiol.">
        <title>The Global Catalogue of Microorganisms (GCM) 10K type strain sequencing project: providing services to taxonomists for standard genome sequencing and annotation.</title>
        <authorList>
            <consortium name="The Broad Institute Genomics Platform"/>
            <consortium name="The Broad Institute Genome Sequencing Center for Infectious Disease"/>
            <person name="Wu L."/>
            <person name="Ma J."/>
        </authorList>
    </citation>
    <scope>NUCLEOTIDE SEQUENCE [LARGE SCALE GENOMIC DNA]</scope>
    <source>
        <strain evidence="12">JCM 10303</strain>
    </source>
</reference>
<keyword evidence="8" id="KW-0902">Two-component regulatory system</keyword>
<keyword evidence="5" id="KW-0547">Nucleotide-binding</keyword>
<dbReference type="PANTHER" id="PTHR24421:SF10">
    <property type="entry name" value="NITRATE_NITRITE SENSOR PROTEIN NARQ"/>
    <property type="match status" value="1"/>
</dbReference>
<evidence type="ECO:0000256" key="8">
    <source>
        <dbReference type="ARBA" id="ARBA00023012"/>
    </source>
</evidence>
<evidence type="ECO:0000256" key="3">
    <source>
        <dbReference type="ARBA" id="ARBA00022553"/>
    </source>
</evidence>
<evidence type="ECO:0000256" key="4">
    <source>
        <dbReference type="ARBA" id="ARBA00022679"/>
    </source>
</evidence>
<evidence type="ECO:0000313" key="11">
    <source>
        <dbReference type="EMBL" id="GAA0514740.1"/>
    </source>
</evidence>
<name>A0ABP3M7Q5_SACER</name>
<comment type="catalytic activity">
    <reaction evidence="1">
        <text>ATP + protein L-histidine = ADP + protein N-phospho-L-histidine.</text>
        <dbReference type="EC" id="2.7.13.3"/>
    </reaction>
</comment>
<keyword evidence="7" id="KW-0067">ATP-binding</keyword>
<dbReference type="InterPro" id="IPR050482">
    <property type="entry name" value="Sensor_HK_TwoCompSys"/>
</dbReference>
<evidence type="ECO:0000256" key="7">
    <source>
        <dbReference type="ARBA" id="ARBA00022840"/>
    </source>
</evidence>
<evidence type="ECO:0000256" key="5">
    <source>
        <dbReference type="ARBA" id="ARBA00022741"/>
    </source>
</evidence>
<dbReference type="Pfam" id="PF07730">
    <property type="entry name" value="HisKA_3"/>
    <property type="match status" value="1"/>
</dbReference>
<protein>
    <recommendedName>
        <fullName evidence="2">histidine kinase</fullName>
        <ecNumber evidence="2">2.7.13.3</ecNumber>
    </recommendedName>
</protein>
<feature type="region of interest" description="Disordered" evidence="9">
    <location>
        <begin position="1"/>
        <end position="53"/>
    </location>
</feature>
<keyword evidence="12" id="KW-1185">Reference proteome</keyword>
<dbReference type="Proteomes" id="UP001500729">
    <property type="component" value="Unassembled WGS sequence"/>
</dbReference>
<feature type="domain" description="Signal transduction histidine kinase subgroup 3 dimerisation and phosphoacceptor" evidence="10">
    <location>
        <begin position="60"/>
        <end position="124"/>
    </location>
</feature>
<evidence type="ECO:0000313" key="12">
    <source>
        <dbReference type="Proteomes" id="UP001500729"/>
    </source>
</evidence>
<dbReference type="EC" id="2.7.13.3" evidence="2"/>
<evidence type="ECO:0000259" key="10">
    <source>
        <dbReference type="Pfam" id="PF07730"/>
    </source>
</evidence>
<evidence type="ECO:0000256" key="9">
    <source>
        <dbReference type="SAM" id="MobiDB-lite"/>
    </source>
</evidence>
<proteinExistence type="predicted"/>
<evidence type="ECO:0000256" key="2">
    <source>
        <dbReference type="ARBA" id="ARBA00012438"/>
    </source>
</evidence>
<dbReference type="EMBL" id="BAAAGS010000005">
    <property type="protein sequence ID" value="GAA0514740.1"/>
    <property type="molecule type" value="Genomic_DNA"/>
</dbReference>
<comment type="caution">
    <text evidence="11">The sequence shown here is derived from an EMBL/GenBank/DDBJ whole genome shotgun (WGS) entry which is preliminary data.</text>
</comment>
<gene>
    <name evidence="11" type="ORF">GCM10009533_12130</name>
</gene>
<dbReference type="PANTHER" id="PTHR24421">
    <property type="entry name" value="NITRATE/NITRITE SENSOR PROTEIN NARX-RELATED"/>
    <property type="match status" value="1"/>
</dbReference>
<accession>A0ABP3M7Q5</accession>
<dbReference type="InterPro" id="IPR011712">
    <property type="entry name" value="Sig_transdc_His_kin_sub3_dim/P"/>
</dbReference>
<keyword evidence="4" id="KW-0808">Transferase</keyword>
<keyword evidence="6" id="KW-0418">Kinase</keyword>
<keyword evidence="3" id="KW-0597">Phosphoprotein</keyword>
<dbReference type="Gene3D" id="6.10.250.2870">
    <property type="match status" value="1"/>
</dbReference>
<sequence>MGSPYPRWGVHPIPATAPTDHDGARTALEGTSEMTERREVRGDLGTVPAPSPGASEWLHRRRLERKLHDGPALRLAALSLRLGVCSHRARDEQLVHECLAGAQDELHAVLQELREVASQIYPPVLATAGLGVALEAMAERFGMPLSVRAPAERFSAEVEAAAYFEVAESVARLSDDAVALEVAIDRVGDELVLDIAAQRKEGAERGPDDVITVRMPCE</sequence>
<evidence type="ECO:0000256" key="1">
    <source>
        <dbReference type="ARBA" id="ARBA00000085"/>
    </source>
</evidence>